<sequence length="44" mass="4807">MSNQQPKRRRSSRRRPKLSVNDLAVLLIGVGTVLQGLADVVYGG</sequence>
<dbReference type="AlphaFoldDB" id="D2PTW4"/>
<evidence type="ECO:0000313" key="2">
    <source>
        <dbReference type="Proteomes" id="UP000007967"/>
    </source>
</evidence>
<gene>
    <name evidence="1" type="ordered locus">Kfla_4210</name>
</gene>
<accession>D2PTW4</accession>
<evidence type="ECO:0000313" key="1">
    <source>
        <dbReference type="EMBL" id="ADB33247.1"/>
    </source>
</evidence>
<protein>
    <submittedName>
        <fullName evidence="1">Uncharacterized protein</fullName>
    </submittedName>
</protein>
<dbReference type="Proteomes" id="UP000007967">
    <property type="component" value="Chromosome"/>
</dbReference>
<dbReference type="KEGG" id="kfl:Kfla_4210"/>
<reference evidence="2" key="1">
    <citation type="submission" date="2009-09" db="EMBL/GenBank/DDBJ databases">
        <title>The complete genome of Kribbella flavida DSM 17836.</title>
        <authorList>
            <consortium name="US DOE Joint Genome Institute (JGI-PGF)"/>
            <person name="Lucas S."/>
            <person name="Copeland A."/>
            <person name="Lapidus A."/>
            <person name="Glavina del Rio T."/>
            <person name="Dalin E."/>
            <person name="Tice H."/>
            <person name="Bruce D."/>
            <person name="Goodwin L."/>
            <person name="Pitluck S."/>
            <person name="Kyrpides N."/>
            <person name="Mavromatis K."/>
            <person name="Ivanova N."/>
            <person name="Saunders E."/>
            <person name="Brettin T."/>
            <person name="Detter J.C."/>
            <person name="Han C."/>
            <person name="Larimer F."/>
            <person name="Land M."/>
            <person name="Hauser L."/>
            <person name="Markowitz V."/>
            <person name="Cheng J.-F."/>
            <person name="Hugenholtz P."/>
            <person name="Woyke T."/>
            <person name="Wu D."/>
            <person name="Pukall R."/>
            <person name="Klenk H.-P."/>
            <person name="Eisen J.A."/>
        </authorList>
    </citation>
    <scope>NUCLEOTIDE SEQUENCE [LARGE SCALE GENOMIC DNA]</scope>
    <source>
        <strain evidence="2">DSM 17836 / JCM 10339 / NBRC 14399</strain>
    </source>
</reference>
<dbReference type="RefSeq" id="WP_012921801.1">
    <property type="nucleotide sequence ID" value="NC_013729.1"/>
</dbReference>
<reference evidence="1 2" key="2">
    <citation type="journal article" date="2010" name="Stand. Genomic Sci.">
        <title>Complete genome sequence of Kribbella flavida type strain (IFO 14399).</title>
        <authorList>
            <person name="Pukall R."/>
            <person name="Lapidus A."/>
            <person name="Glavina Del Rio T."/>
            <person name="Copeland A."/>
            <person name="Tice H."/>
            <person name="Cheng J.-F."/>
            <person name="Lucas S."/>
            <person name="Chen F."/>
            <person name="Nolan M."/>
            <person name="LaButti K."/>
            <person name="Pati A."/>
            <person name="Ivanova N."/>
            <person name="Mavrommatis K."/>
            <person name="Mikhailova N."/>
            <person name="Pitluck S."/>
            <person name="Bruce D."/>
            <person name="Goodwin L."/>
            <person name="Land M."/>
            <person name="Hauser L."/>
            <person name="Chang Y.-J."/>
            <person name="Jeffries C.D."/>
            <person name="Chen A."/>
            <person name="Palaniappan K."/>
            <person name="Chain P."/>
            <person name="Rohde M."/>
            <person name="Goeker M."/>
            <person name="Bristow J."/>
            <person name="Eisen J.A."/>
            <person name="Markowitz V."/>
            <person name="Hugenholtz P."/>
            <person name="Kyrpides N.C."/>
            <person name="Klenk H.-P."/>
            <person name="Brettin T."/>
        </authorList>
    </citation>
    <scope>NUCLEOTIDE SEQUENCE [LARGE SCALE GENOMIC DNA]</scope>
    <source>
        <strain evidence="2">DSM 17836 / JCM 10339 / NBRC 14399</strain>
    </source>
</reference>
<dbReference type="EMBL" id="CP001736">
    <property type="protein sequence ID" value="ADB33247.1"/>
    <property type="molecule type" value="Genomic_DNA"/>
</dbReference>
<dbReference type="HOGENOM" id="CLU_3217619_0_0_11"/>
<organism evidence="1 2">
    <name type="scientific">Kribbella flavida (strain DSM 17836 / JCM 10339 / NBRC 14399)</name>
    <dbReference type="NCBI Taxonomy" id="479435"/>
    <lineage>
        <taxon>Bacteria</taxon>
        <taxon>Bacillati</taxon>
        <taxon>Actinomycetota</taxon>
        <taxon>Actinomycetes</taxon>
        <taxon>Propionibacteriales</taxon>
        <taxon>Kribbellaceae</taxon>
        <taxon>Kribbella</taxon>
    </lineage>
</organism>
<name>D2PTW4_KRIFD</name>
<proteinExistence type="predicted"/>
<keyword evidence="2" id="KW-1185">Reference proteome</keyword>